<dbReference type="Pfam" id="PF08241">
    <property type="entry name" value="Methyltransf_11"/>
    <property type="match status" value="1"/>
</dbReference>
<dbReference type="EMBL" id="KK102815">
    <property type="protein sequence ID" value="KIY96851.1"/>
    <property type="molecule type" value="Genomic_DNA"/>
</dbReference>
<dbReference type="GO" id="GO:0005783">
    <property type="term" value="C:endoplasmic reticulum"/>
    <property type="evidence" value="ECO:0007669"/>
    <property type="project" value="TreeGrafter"/>
</dbReference>
<dbReference type="KEGG" id="mng:MNEG_11110"/>
<keyword evidence="4 11" id="KW-0949">S-adenosyl-L-methionine</keyword>
<evidence type="ECO:0000259" key="13">
    <source>
        <dbReference type="PROSITE" id="PS51685"/>
    </source>
</evidence>
<keyword evidence="9" id="KW-0472">Membrane</keyword>
<keyword evidence="7" id="KW-0492">Microsome</keyword>
<keyword evidence="6" id="KW-0256">Endoplasmic reticulum</keyword>
<dbReference type="SUPFAM" id="SSF53335">
    <property type="entry name" value="S-adenosyl-L-methionine-dependent methyltransferases"/>
    <property type="match status" value="1"/>
</dbReference>
<dbReference type="Gene3D" id="3.40.50.150">
    <property type="entry name" value="Vaccinia Virus protein VP39"/>
    <property type="match status" value="1"/>
</dbReference>
<comment type="subcellular location">
    <subcellularLocation>
        <location evidence="1">Microsome membrane</location>
        <topology evidence="1">Single-pass membrane protein</topology>
    </subcellularLocation>
</comment>
<evidence type="ECO:0000256" key="4">
    <source>
        <dbReference type="ARBA" id="ARBA00022691"/>
    </source>
</evidence>
<dbReference type="GO" id="GO:0003838">
    <property type="term" value="F:sterol 24-C-methyltransferase activity"/>
    <property type="evidence" value="ECO:0007669"/>
    <property type="project" value="TreeGrafter"/>
</dbReference>
<accession>A0A0D2M6J5</accession>
<name>A0A0D2M6J5_9CHLO</name>
<dbReference type="InterPro" id="IPR029063">
    <property type="entry name" value="SAM-dependent_MTases_sf"/>
</dbReference>
<dbReference type="AlphaFoldDB" id="A0A0D2M6J5"/>
<keyword evidence="5" id="KW-0812">Transmembrane</keyword>
<evidence type="ECO:0000313" key="15">
    <source>
        <dbReference type="Proteomes" id="UP000054498"/>
    </source>
</evidence>
<reference evidence="14 15" key="1">
    <citation type="journal article" date="2013" name="BMC Genomics">
        <title>Reconstruction of the lipid metabolism for the microalga Monoraphidium neglectum from its genome sequence reveals characteristics suitable for biofuel production.</title>
        <authorList>
            <person name="Bogen C."/>
            <person name="Al-Dilaimi A."/>
            <person name="Albersmeier A."/>
            <person name="Wichmann J."/>
            <person name="Grundmann M."/>
            <person name="Rupp O."/>
            <person name="Lauersen K.J."/>
            <person name="Blifernez-Klassen O."/>
            <person name="Kalinowski J."/>
            <person name="Goesmann A."/>
            <person name="Mussgnug J.H."/>
            <person name="Kruse O."/>
        </authorList>
    </citation>
    <scope>NUCLEOTIDE SEQUENCE [LARGE SCALE GENOMIC DNA]</scope>
    <source>
        <strain evidence="14 15">SAG 48.87</strain>
    </source>
</reference>
<feature type="domain" description="SAM-dependent methyltransferase Erg6/SMT-type" evidence="13">
    <location>
        <begin position="1"/>
        <end position="180"/>
    </location>
</feature>
<dbReference type="OrthoDB" id="4310724at2759"/>
<dbReference type="PROSITE" id="PS51685">
    <property type="entry name" value="SAM_MT_ERG6_SMT"/>
    <property type="match status" value="1"/>
</dbReference>
<dbReference type="PANTHER" id="PTHR44068:SF1">
    <property type="entry name" value="HYPOTHETICAL LOC100005854"/>
    <property type="match status" value="1"/>
</dbReference>
<evidence type="ECO:0000313" key="14">
    <source>
        <dbReference type="EMBL" id="KIY96851.1"/>
    </source>
</evidence>
<evidence type="ECO:0000256" key="10">
    <source>
        <dbReference type="ARBA" id="ARBA00038188"/>
    </source>
</evidence>
<evidence type="ECO:0000256" key="9">
    <source>
        <dbReference type="ARBA" id="ARBA00023136"/>
    </source>
</evidence>
<dbReference type="GO" id="GO:0032259">
    <property type="term" value="P:methylation"/>
    <property type="evidence" value="ECO:0007669"/>
    <property type="project" value="UniProtKB-KW"/>
</dbReference>
<dbReference type="InterPro" id="IPR013216">
    <property type="entry name" value="Methyltransf_11"/>
</dbReference>
<dbReference type="Pfam" id="PF08498">
    <property type="entry name" value="Sterol_MT_C"/>
    <property type="match status" value="1"/>
</dbReference>
<evidence type="ECO:0000256" key="2">
    <source>
        <dbReference type="ARBA" id="ARBA00022603"/>
    </source>
</evidence>
<evidence type="ECO:0000256" key="1">
    <source>
        <dbReference type="ARBA" id="ARBA00004111"/>
    </source>
</evidence>
<evidence type="ECO:0000256" key="7">
    <source>
        <dbReference type="ARBA" id="ARBA00022848"/>
    </source>
</evidence>
<evidence type="ECO:0000256" key="6">
    <source>
        <dbReference type="ARBA" id="ARBA00022824"/>
    </source>
</evidence>
<keyword evidence="15" id="KW-1185">Reference proteome</keyword>
<dbReference type="InterPro" id="IPR013705">
    <property type="entry name" value="Sterol_MeTrfase_C"/>
</dbReference>
<organism evidence="14 15">
    <name type="scientific">Monoraphidium neglectum</name>
    <dbReference type="NCBI Taxonomy" id="145388"/>
    <lineage>
        <taxon>Eukaryota</taxon>
        <taxon>Viridiplantae</taxon>
        <taxon>Chlorophyta</taxon>
        <taxon>core chlorophytes</taxon>
        <taxon>Chlorophyceae</taxon>
        <taxon>CS clade</taxon>
        <taxon>Sphaeropleales</taxon>
        <taxon>Selenastraceae</taxon>
        <taxon>Monoraphidium</taxon>
    </lineage>
</organism>
<evidence type="ECO:0000256" key="5">
    <source>
        <dbReference type="ARBA" id="ARBA00022692"/>
    </source>
</evidence>
<dbReference type="InterPro" id="IPR050447">
    <property type="entry name" value="Erg6_SMT_methyltransf"/>
</dbReference>
<protein>
    <recommendedName>
        <fullName evidence="12">Methyltransferase</fullName>
        <ecNumber evidence="12">2.1.1.-</ecNumber>
    </recommendedName>
</protein>
<dbReference type="GeneID" id="25728340"/>
<sequence>MPFEDGAFDAVYEIDATCHAPDHVGCYREVFRVLKPGGHFAGYEWCATSEYDPKNEQHRKIMAEIELGNGLPDVRTTAETADSLRAAGFEVLDTRDLALEADVPWWDPVDPDSWRLGNFRTTKAGRRVTHALVRGLEAVGVAPKGSLEVATMLEQAADDLVAGGKTGTFTPLFFFLVRKPLQAAS</sequence>
<evidence type="ECO:0000256" key="3">
    <source>
        <dbReference type="ARBA" id="ARBA00022679"/>
    </source>
</evidence>
<dbReference type="EC" id="2.1.1.-" evidence="12"/>
<evidence type="ECO:0000256" key="11">
    <source>
        <dbReference type="PROSITE-ProRule" id="PRU01022"/>
    </source>
</evidence>
<evidence type="ECO:0000256" key="8">
    <source>
        <dbReference type="ARBA" id="ARBA00022989"/>
    </source>
</evidence>
<keyword evidence="2 11" id="KW-0489">Methyltransferase</keyword>
<dbReference type="RefSeq" id="XP_013895871.1">
    <property type="nucleotide sequence ID" value="XM_014040417.1"/>
</dbReference>
<dbReference type="PANTHER" id="PTHR44068">
    <property type="entry name" value="ZGC:194242"/>
    <property type="match status" value="1"/>
</dbReference>
<evidence type="ECO:0000256" key="12">
    <source>
        <dbReference type="RuleBase" id="RU362025"/>
    </source>
</evidence>
<comment type="similarity">
    <text evidence="10 11 12">Belongs to the class I-like SAM-binding methyltransferase superfamily. Erg6/SMT family.</text>
</comment>
<keyword evidence="3 11" id="KW-0808">Transferase</keyword>
<keyword evidence="8" id="KW-1133">Transmembrane helix</keyword>
<dbReference type="InterPro" id="IPR030384">
    <property type="entry name" value="MeTrfase_SMT"/>
</dbReference>
<dbReference type="STRING" id="145388.A0A0D2M6J5"/>
<dbReference type="Proteomes" id="UP000054498">
    <property type="component" value="Unassembled WGS sequence"/>
</dbReference>
<gene>
    <name evidence="14" type="ORF">MNEG_11110</name>
</gene>
<dbReference type="GO" id="GO:0016126">
    <property type="term" value="P:sterol biosynthetic process"/>
    <property type="evidence" value="ECO:0007669"/>
    <property type="project" value="TreeGrafter"/>
</dbReference>
<proteinExistence type="inferred from homology"/>